<dbReference type="Proteomes" id="UP000011770">
    <property type="component" value="Unassembled WGS sequence"/>
</dbReference>
<comment type="caution">
    <text evidence="1">The sequence shown here is derived from an EMBL/GenBank/DDBJ whole genome shotgun (WGS) entry which is preliminary data.</text>
</comment>
<sequence>MGICVKIVGIPFPGSVKLILSDFFPNRSLFSKRSYYTTSQFRMIRFTITVGRKNDRT</sequence>
<dbReference type="AlphaFoldDB" id="M3ET11"/>
<name>M3ET11_9LEPT</name>
<evidence type="ECO:0000313" key="1">
    <source>
        <dbReference type="EMBL" id="EMF84178.1"/>
    </source>
</evidence>
<evidence type="ECO:0000313" key="2">
    <source>
        <dbReference type="Proteomes" id="UP000011770"/>
    </source>
</evidence>
<accession>M3ET11</accession>
<proteinExistence type="predicted"/>
<reference evidence="1 2" key="1">
    <citation type="submission" date="2013-01" db="EMBL/GenBank/DDBJ databases">
        <authorList>
            <person name="Harkins D.M."/>
            <person name="Durkin A.S."/>
            <person name="Brinkac L.M."/>
            <person name="Haft D.H."/>
            <person name="Selengut J.D."/>
            <person name="Sanka R."/>
            <person name="DePew J."/>
            <person name="Purushe J."/>
            <person name="Tulsiani S.M."/>
            <person name="Graham G.C."/>
            <person name="Burns M.-A."/>
            <person name="Dohnt M.F."/>
            <person name="Smythe L.D."/>
            <person name="McKay D.B."/>
            <person name="Craig S.B."/>
            <person name="Vinetz J.M."/>
            <person name="Sutton G.G."/>
            <person name="Nierman W.C."/>
            <person name="Fouts D.E."/>
        </authorList>
    </citation>
    <scope>NUCLEOTIDE SEQUENCE [LARGE SCALE GENOMIC DNA]</scope>
    <source>
        <strain evidence="1 2">LT2116</strain>
    </source>
</reference>
<organism evidence="1 2">
    <name type="scientific">Leptospira weilii serovar Topaz str. LT2116</name>
    <dbReference type="NCBI Taxonomy" id="1088540"/>
    <lineage>
        <taxon>Bacteria</taxon>
        <taxon>Pseudomonadati</taxon>
        <taxon>Spirochaetota</taxon>
        <taxon>Spirochaetia</taxon>
        <taxon>Leptospirales</taxon>
        <taxon>Leptospiraceae</taxon>
        <taxon>Leptospira</taxon>
    </lineage>
</organism>
<protein>
    <submittedName>
        <fullName evidence="1">Uncharacterized protein</fullName>
    </submittedName>
</protein>
<gene>
    <name evidence="1" type="ORF">LEP1GSC188_4106</name>
</gene>
<dbReference type="EMBL" id="AHOR02000005">
    <property type="protein sequence ID" value="EMF84178.1"/>
    <property type="molecule type" value="Genomic_DNA"/>
</dbReference>